<dbReference type="Pfam" id="PF02743">
    <property type="entry name" value="dCache_1"/>
    <property type="match status" value="1"/>
</dbReference>
<dbReference type="GO" id="GO:0004888">
    <property type="term" value="F:transmembrane signaling receptor activity"/>
    <property type="evidence" value="ECO:0007669"/>
    <property type="project" value="InterPro"/>
</dbReference>
<keyword evidence="5 10" id="KW-1133">Transmembrane helix</keyword>
<feature type="domain" description="Methyl-accepting transducer" evidence="11">
    <location>
        <begin position="377"/>
        <end position="634"/>
    </location>
</feature>
<keyword evidence="2" id="KW-1003">Cell membrane</keyword>
<dbReference type="GO" id="GO:0005886">
    <property type="term" value="C:plasma membrane"/>
    <property type="evidence" value="ECO:0007669"/>
    <property type="project" value="UniProtKB-SubCell"/>
</dbReference>
<dbReference type="InterPro" id="IPR004090">
    <property type="entry name" value="Chemotax_Me-accpt_rcpt"/>
</dbReference>
<dbReference type="GO" id="GO:0006935">
    <property type="term" value="P:chemotaxis"/>
    <property type="evidence" value="ECO:0007669"/>
    <property type="project" value="UniProtKB-KW"/>
</dbReference>
<feature type="transmembrane region" description="Helical" evidence="10">
    <location>
        <begin position="283"/>
        <end position="306"/>
    </location>
</feature>
<keyword evidence="6 10" id="KW-0472">Membrane</keyword>
<keyword evidence="14" id="KW-1185">Reference proteome</keyword>
<keyword evidence="4 10" id="KW-0812">Transmembrane</keyword>
<dbReference type="SUPFAM" id="SSF58104">
    <property type="entry name" value="Methyl-accepting chemotaxis protein (MCP) signaling domain"/>
    <property type="match status" value="1"/>
</dbReference>
<evidence type="ECO:0000256" key="5">
    <source>
        <dbReference type="ARBA" id="ARBA00022989"/>
    </source>
</evidence>
<dbReference type="PROSITE" id="PS50885">
    <property type="entry name" value="HAMP"/>
    <property type="match status" value="1"/>
</dbReference>
<sequence length="663" mass="72836">MKTIKIQLIVVFTLIIVISIGSLSIISINRASSAILNEAEKALGNSVVEAGKYITSRVDNQLTYVETLSQNQIIFDDEMPWEEKANYFYEEAKRTGYTGFAFADIKGESRVFDHERTVLDISERDYFQGALTGTATTSDIIISLLGDGAIIIYAVPVKVNNEIIGVFYGWRDGLAISEILADISFGETGESYTLNKVGTVTGHADTTMVLNQFNFFNDLDDSYQELIEVKHKIVDGSVGIDRVMYGEQSILGYAPVEKTPWMVVLSVPEKELLSEIDELKRTLLVIVSITILIGIGITYFTSIFVVKPIKKAVDHANNIAKLDIRNDVPQTLLNRKDEMGTLSRALQSITDNLRTFVKHVDKTSEEVAKSSGELSLSINQSLQANTEVAKTIEEIAKGASEQAENTEKGAVNINDLTMLIEEERRSIDILNKSVYQVDTLKEEGLQILKGLNTDTERSNDSLSEISSKIVDTNKSVGRIEEASSMIKSIANQTNLLALNAAIEAARAGETGRGFAVVADEIRKLAEQSSDFAEEISVVIKELTEKTTSTVALMDTVTEIAKLQTQSVEQTDEKFSGIATSIENMNNLIEGVTEIAKGMEAKKEEIVNIIHNLSAISQQHAAGSEETSASVQQQNTSMSEIATATERLAQLAREMRDSFSGVKY</sequence>
<dbReference type="KEGG" id="acae:HYG86_14555"/>
<feature type="transmembrane region" description="Helical" evidence="10">
    <location>
        <begin position="6"/>
        <end position="26"/>
    </location>
</feature>
<dbReference type="CDD" id="cd06225">
    <property type="entry name" value="HAMP"/>
    <property type="match status" value="1"/>
</dbReference>
<keyword evidence="7 9" id="KW-0807">Transducer</keyword>
<evidence type="ECO:0000259" key="12">
    <source>
        <dbReference type="PROSITE" id="PS50885"/>
    </source>
</evidence>
<evidence type="ECO:0000259" key="11">
    <source>
        <dbReference type="PROSITE" id="PS50111"/>
    </source>
</evidence>
<dbReference type="PANTHER" id="PTHR32089:SF112">
    <property type="entry name" value="LYSOZYME-LIKE PROTEIN-RELATED"/>
    <property type="match status" value="1"/>
</dbReference>
<evidence type="ECO:0000256" key="10">
    <source>
        <dbReference type="SAM" id="Phobius"/>
    </source>
</evidence>
<dbReference type="Pfam" id="PF00015">
    <property type="entry name" value="MCPsignal"/>
    <property type="match status" value="1"/>
</dbReference>
<dbReference type="Proteomes" id="UP000516160">
    <property type="component" value="Chromosome"/>
</dbReference>
<evidence type="ECO:0000256" key="9">
    <source>
        <dbReference type="PROSITE-ProRule" id="PRU00284"/>
    </source>
</evidence>
<comment type="subcellular location">
    <subcellularLocation>
        <location evidence="1">Cell membrane</location>
        <topology evidence="1">Multi-pass membrane protein</topology>
    </subcellularLocation>
</comment>
<dbReference type="InterPro" id="IPR004089">
    <property type="entry name" value="MCPsignal_dom"/>
</dbReference>
<dbReference type="Gene3D" id="1.10.287.950">
    <property type="entry name" value="Methyl-accepting chemotaxis protein"/>
    <property type="match status" value="1"/>
</dbReference>
<evidence type="ECO:0000256" key="4">
    <source>
        <dbReference type="ARBA" id="ARBA00022692"/>
    </source>
</evidence>
<dbReference type="Gene3D" id="3.30.450.20">
    <property type="entry name" value="PAS domain"/>
    <property type="match status" value="1"/>
</dbReference>
<dbReference type="PRINTS" id="PR00260">
    <property type="entry name" value="CHEMTRNSDUCR"/>
</dbReference>
<evidence type="ECO:0000256" key="1">
    <source>
        <dbReference type="ARBA" id="ARBA00004651"/>
    </source>
</evidence>
<evidence type="ECO:0000313" key="14">
    <source>
        <dbReference type="Proteomes" id="UP000516160"/>
    </source>
</evidence>
<proteinExistence type="inferred from homology"/>
<dbReference type="EMBL" id="CP058559">
    <property type="protein sequence ID" value="QNO15903.1"/>
    <property type="molecule type" value="Genomic_DNA"/>
</dbReference>
<dbReference type="InterPro" id="IPR033479">
    <property type="entry name" value="dCache_1"/>
</dbReference>
<dbReference type="AlphaFoldDB" id="A0A7G9WB41"/>
<feature type="domain" description="HAMP" evidence="12">
    <location>
        <begin position="303"/>
        <end position="358"/>
    </location>
</feature>
<dbReference type="CDD" id="cd12912">
    <property type="entry name" value="PDC2_MCP_like"/>
    <property type="match status" value="1"/>
</dbReference>
<evidence type="ECO:0000256" key="8">
    <source>
        <dbReference type="ARBA" id="ARBA00029447"/>
    </source>
</evidence>
<accession>A0A7G9WB41</accession>
<organism evidence="13 14">
    <name type="scientific">Alkalicella caledoniensis</name>
    <dbReference type="NCBI Taxonomy" id="2731377"/>
    <lineage>
        <taxon>Bacteria</taxon>
        <taxon>Bacillati</taxon>
        <taxon>Bacillota</taxon>
        <taxon>Clostridia</taxon>
        <taxon>Eubacteriales</taxon>
        <taxon>Proteinivoracaceae</taxon>
        <taxon>Alkalicella</taxon>
    </lineage>
</organism>
<gene>
    <name evidence="13" type="ORF">HYG86_14555</name>
</gene>
<dbReference type="SMART" id="SM00304">
    <property type="entry name" value="HAMP"/>
    <property type="match status" value="1"/>
</dbReference>
<evidence type="ECO:0000256" key="2">
    <source>
        <dbReference type="ARBA" id="ARBA00022475"/>
    </source>
</evidence>
<name>A0A7G9WB41_ALKCA</name>
<dbReference type="PANTHER" id="PTHR32089">
    <property type="entry name" value="METHYL-ACCEPTING CHEMOTAXIS PROTEIN MCPB"/>
    <property type="match status" value="1"/>
</dbReference>
<dbReference type="SMART" id="SM00283">
    <property type="entry name" value="MA"/>
    <property type="match status" value="1"/>
</dbReference>
<evidence type="ECO:0000256" key="7">
    <source>
        <dbReference type="ARBA" id="ARBA00023224"/>
    </source>
</evidence>
<dbReference type="InterPro" id="IPR003660">
    <property type="entry name" value="HAMP_dom"/>
</dbReference>
<dbReference type="GO" id="GO:0007165">
    <property type="term" value="P:signal transduction"/>
    <property type="evidence" value="ECO:0007669"/>
    <property type="project" value="UniProtKB-KW"/>
</dbReference>
<reference evidence="13 14" key="1">
    <citation type="submission" date="2020-07" db="EMBL/GenBank/DDBJ databases">
        <title>Alkalicella. sp. LB2 genome.</title>
        <authorList>
            <person name="Postec A."/>
            <person name="Quemeneur M."/>
        </authorList>
    </citation>
    <scope>NUCLEOTIDE SEQUENCE [LARGE SCALE GENOMIC DNA]</scope>
    <source>
        <strain evidence="13 14">LB2</strain>
    </source>
</reference>
<dbReference type="RefSeq" id="WP_213166304.1">
    <property type="nucleotide sequence ID" value="NZ_CP058559.1"/>
</dbReference>
<evidence type="ECO:0000256" key="6">
    <source>
        <dbReference type="ARBA" id="ARBA00023136"/>
    </source>
</evidence>
<evidence type="ECO:0000256" key="3">
    <source>
        <dbReference type="ARBA" id="ARBA00022500"/>
    </source>
</evidence>
<keyword evidence="3" id="KW-0145">Chemotaxis</keyword>
<evidence type="ECO:0000313" key="13">
    <source>
        <dbReference type="EMBL" id="QNO15903.1"/>
    </source>
</evidence>
<protein>
    <submittedName>
        <fullName evidence="13">Methyl-accepting chemotaxis protein</fullName>
    </submittedName>
</protein>
<dbReference type="PROSITE" id="PS50111">
    <property type="entry name" value="CHEMOTAXIS_TRANSDUC_2"/>
    <property type="match status" value="1"/>
</dbReference>
<comment type="similarity">
    <text evidence="8">Belongs to the methyl-accepting chemotaxis (MCP) protein family.</text>
</comment>